<dbReference type="GO" id="GO:0016757">
    <property type="term" value="F:glycosyltransferase activity"/>
    <property type="evidence" value="ECO:0007669"/>
    <property type="project" value="UniProtKB-KW"/>
</dbReference>
<dbReference type="PANTHER" id="PTHR46401:SF2">
    <property type="entry name" value="GLYCOSYLTRANSFERASE WBBK-RELATED"/>
    <property type="match status" value="1"/>
</dbReference>
<dbReference type="SUPFAM" id="SSF53756">
    <property type="entry name" value="UDP-Glycosyltransferase/glycogen phosphorylase"/>
    <property type="match status" value="1"/>
</dbReference>
<keyword evidence="1" id="KW-0328">Glycosyltransferase</keyword>
<accession>A0A5K1ISY1</accession>
<reference evidence="5 6" key="1">
    <citation type="submission" date="2019-10" db="EMBL/GenBank/DDBJ databases">
        <authorList>
            <person name="Wolf R A."/>
        </authorList>
    </citation>
    <scope>NUCLEOTIDE SEQUENCE [LARGE SCALE GENOMIC DNA]</scope>
    <source>
        <strain evidence="5">Collinsella_aerofaciens_DSM_13712</strain>
    </source>
</reference>
<protein>
    <submittedName>
        <fullName evidence="5">Glycosyl transferases group 1</fullName>
    </submittedName>
</protein>
<dbReference type="AlphaFoldDB" id="A0A5K1ISY1"/>
<dbReference type="PANTHER" id="PTHR46401">
    <property type="entry name" value="GLYCOSYLTRANSFERASE WBBK-RELATED"/>
    <property type="match status" value="1"/>
</dbReference>
<dbReference type="Gene3D" id="3.40.50.2000">
    <property type="entry name" value="Glycogen Phosphorylase B"/>
    <property type="match status" value="2"/>
</dbReference>
<evidence type="ECO:0000256" key="1">
    <source>
        <dbReference type="ARBA" id="ARBA00022676"/>
    </source>
</evidence>
<sequence length="370" mass="41663">MKVAHISSSGKLDGGAELCLVSLIRYEIENGINPYVLLPYKGELQEKLNSMGVENDIIHYLPWRHHRSEPKLKSSAIFLIKIVINLIQEVHIYRLLRKHKVDLVHINTTAVYAGSISAHILNTPLIWHLREFNGQPTSYDFYCKSFSYRLLSRASKCIAVSKVMDDFYSEHLNNSIVIYDSMEEPRHERQSDLFSSDITKIILIGNKKPDKGQMDAIKALSQLRDLPIHLTLIGKDMDEAYVAEMHDYTQKHSLASLLTDNSFDSKAKFKLLESDIALNCSRSESFGRTTVEALMSGCLVIGNNNSCTAELLANGRGLLYEGSEDLSVKIRWAINHPAESKDIAKKGVEFGVGSFQTGNKNIVNLFKSML</sequence>
<evidence type="ECO:0000313" key="6">
    <source>
        <dbReference type="Proteomes" id="UP000368032"/>
    </source>
</evidence>
<dbReference type="GO" id="GO:0009103">
    <property type="term" value="P:lipopolysaccharide biosynthetic process"/>
    <property type="evidence" value="ECO:0007669"/>
    <property type="project" value="TreeGrafter"/>
</dbReference>
<name>A0A5K1ISY1_9ACTN</name>
<organism evidence="5 6">
    <name type="scientific">Collinsella aerofaciens</name>
    <dbReference type="NCBI Taxonomy" id="74426"/>
    <lineage>
        <taxon>Bacteria</taxon>
        <taxon>Bacillati</taxon>
        <taxon>Actinomycetota</taxon>
        <taxon>Coriobacteriia</taxon>
        <taxon>Coriobacteriales</taxon>
        <taxon>Coriobacteriaceae</taxon>
        <taxon>Collinsella</taxon>
    </lineage>
</organism>
<dbReference type="Proteomes" id="UP000368032">
    <property type="component" value="Unassembled WGS sequence"/>
</dbReference>
<proteinExistence type="predicted"/>
<keyword evidence="2 5" id="KW-0808">Transferase</keyword>
<dbReference type="InterPro" id="IPR028098">
    <property type="entry name" value="Glyco_trans_4-like_N"/>
</dbReference>
<dbReference type="InterPro" id="IPR001296">
    <property type="entry name" value="Glyco_trans_1"/>
</dbReference>
<dbReference type="CDD" id="cd03801">
    <property type="entry name" value="GT4_PimA-like"/>
    <property type="match status" value="1"/>
</dbReference>
<feature type="domain" description="Glycosyl transferase family 1" evidence="3">
    <location>
        <begin position="189"/>
        <end position="347"/>
    </location>
</feature>
<dbReference type="RefSeq" id="WP_152067627.1">
    <property type="nucleotide sequence ID" value="NZ_CABWIF010000008.1"/>
</dbReference>
<feature type="domain" description="Glycosyltransferase subfamily 4-like N-terminal" evidence="4">
    <location>
        <begin position="14"/>
        <end position="172"/>
    </location>
</feature>
<evidence type="ECO:0000259" key="4">
    <source>
        <dbReference type="Pfam" id="PF13439"/>
    </source>
</evidence>
<evidence type="ECO:0000313" key="5">
    <source>
        <dbReference type="EMBL" id="VWL91897.1"/>
    </source>
</evidence>
<evidence type="ECO:0000256" key="2">
    <source>
        <dbReference type="ARBA" id="ARBA00022679"/>
    </source>
</evidence>
<dbReference type="EMBL" id="CABWIF010000008">
    <property type="protein sequence ID" value="VWL91897.1"/>
    <property type="molecule type" value="Genomic_DNA"/>
</dbReference>
<evidence type="ECO:0000259" key="3">
    <source>
        <dbReference type="Pfam" id="PF00534"/>
    </source>
</evidence>
<gene>
    <name evidence="5" type="ORF">CKJAJONC_01548</name>
</gene>
<dbReference type="Pfam" id="PF00534">
    <property type="entry name" value="Glycos_transf_1"/>
    <property type="match status" value="1"/>
</dbReference>
<dbReference type="Pfam" id="PF13439">
    <property type="entry name" value="Glyco_transf_4"/>
    <property type="match status" value="1"/>
</dbReference>